<evidence type="ECO:0000313" key="1">
    <source>
        <dbReference type="EMBL" id="ARU96037.1"/>
    </source>
</evidence>
<dbReference type="InterPro" id="IPR019652">
    <property type="entry name" value="DUF2509"/>
</dbReference>
<proteinExistence type="predicted"/>
<dbReference type="EMBL" id="CP015581">
    <property type="protein sequence ID" value="ARV00075.1"/>
    <property type="molecule type" value="Genomic_DNA"/>
</dbReference>
<reference evidence="3 4" key="1">
    <citation type="submission" date="2016-05" db="EMBL/GenBank/DDBJ databases">
        <title>Complete genome sequence of two 2,5-diketo-D-glunonic acid producing strain Tatumella citrea.</title>
        <authorList>
            <person name="Duan C."/>
            <person name="Yang J."/>
            <person name="Yang S."/>
        </authorList>
    </citation>
    <scope>NUCLEOTIDE SEQUENCE [LARGE SCALE GENOMIC DNA]</scope>
    <source>
        <strain evidence="2 3">ATCC 39140</strain>
        <strain evidence="1 4">DSM 13699</strain>
    </source>
</reference>
<organism evidence="1 4">
    <name type="scientific">Tatumella citrea</name>
    <name type="common">Pantoea citrea</name>
    <dbReference type="NCBI Taxonomy" id="53336"/>
    <lineage>
        <taxon>Bacteria</taxon>
        <taxon>Pseudomonadati</taxon>
        <taxon>Pseudomonadota</taxon>
        <taxon>Gammaproteobacteria</taxon>
        <taxon>Enterobacterales</taxon>
        <taxon>Erwiniaceae</taxon>
        <taxon>Tatumella</taxon>
    </lineage>
</organism>
<protein>
    <recommendedName>
        <fullName evidence="5">DUF2509 domain-containing protein</fullName>
    </recommendedName>
</protein>
<dbReference type="Pfam" id="PF10713">
    <property type="entry name" value="DUF2509"/>
    <property type="match status" value="1"/>
</dbReference>
<dbReference type="Proteomes" id="UP000195729">
    <property type="component" value="Chromosome"/>
</dbReference>
<keyword evidence="3" id="KW-1185">Reference proteome</keyword>
<evidence type="ECO:0000313" key="4">
    <source>
        <dbReference type="Proteomes" id="UP000195814"/>
    </source>
</evidence>
<dbReference type="KEGG" id="tci:A7K98_04500"/>
<name>A0A1Y0LDT5_TATCI</name>
<evidence type="ECO:0000313" key="3">
    <source>
        <dbReference type="Proteomes" id="UP000195729"/>
    </source>
</evidence>
<gene>
    <name evidence="1" type="ORF">A7K98_04500</name>
    <name evidence="2" type="ORF">A7K99_04500</name>
</gene>
<sequence length="133" mass="14646">MVMVLLLSGIMLLHGSARLLEQSMAGIADETAYLRDFYQAQSALQWGLLRQWPSANGWQCQSPATQDWQSCLLWQTPETALLLGMSASGEKSLWRQVVASKNGRQTVVAVPAGWTDLCPLPDETLCAVSQPRL</sequence>
<dbReference type="Proteomes" id="UP000195814">
    <property type="component" value="Chromosome"/>
</dbReference>
<dbReference type="AlphaFoldDB" id="A0A1Y0LDT5"/>
<accession>A0A1Y0LDT5</accession>
<dbReference type="EMBL" id="CP015579">
    <property type="protein sequence ID" value="ARU96037.1"/>
    <property type="molecule type" value="Genomic_DNA"/>
</dbReference>
<evidence type="ECO:0000313" key="2">
    <source>
        <dbReference type="EMBL" id="ARV00075.1"/>
    </source>
</evidence>
<evidence type="ECO:0008006" key="5">
    <source>
        <dbReference type="Google" id="ProtNLM"/>
    </source>
</evidence>